<dbReference type="InterPro" id="IPR011042">
    <property type="entry name" value="6-blade_b-propeller_TolB-like"/>
</dbReference>
<dbReference type="Gene3D" id="2.60.40.10">
    <property type="entry name" value="Immunoglobulins"/>
    <property type="match status" value="1"/>
</dbReference>
<sequence>MFTLTISKKAAGLLLSVFLLLLFSCKKDSNKLEEKNAPTETANPVIGGIWQYTAFNSSGKPFYTLAISGINFKKDFKNYKVLFNDLTANAIAGDSLQFVVNIPDAAVTTESTLTIVMDGKSTIYGKPFKVEQIEPTIANLNTEAGMRGSKLVITGTYFSPVPSENMVMLNGVKIAIDSLKSSNYEGSTSGGVVNGNIYQGVNRNLYTGRVINVTIPPNASTGKLVVTSYGKSVTYSNDVNVLSSTFTSFPSTILKSISFDGAGNMYGTVKNTVVKVTPGGGINTLATIGDKDFILGDCVADAAGNVYVASGDDYTLLPSGPHNLPLYRITENSSKVYKITPGGAVSVFAGSTNGLADGQGTDAKFRSPTHIVRNAKTGDLYVSDALVIRKITANGTVSTLAGSNNPAGSSYTNGLKDGQGTAASFLYIYSMLCDASTGDLYVIDDSYLGNLRKVTAGGYVSTIKITVPYYNVISFNTVGMAIDASNNILISTYDKIYKIKDGMVSDMHLNPFGEAIYGMALDGSNNIYLNTAKTLYKILP</sequence>
<name>A0A7L5DW78_9SPHI</name>
<dbReference type="PANTHER" id="PTHR13833">
    <property type="match status" value="1"/>
</dbReference>
<protein>
    <recommendedName>
        <fullName evidence="3">IPT/TIG domain-containing protein</fullName>
    </recommendedName>
</protein>
<evidence type="ECO:0008006" key="3">
    <source>
        <dbReference type="Google" id="ProtNLM"/>
    </source>
</evidence>
<evidence type="ECO:0000313" key="2">
    <source>
        <dbReference type="Proteomes" id="UP000503278"/>
    </source>
</evidence>
<dbReference type="PANTHER" id="PTHR13833:SF71">
    <property type="entry name" value="NHL DOMAIN-CONTAINING PROTEIN"/>
    <property type="match status" value="1"/>
</dbReference>
<dbReference type="RefSeq" id="WP_169606018.1">
    <property type="nucleotide sequence ID" value="NZ_CP051682.1"/>
</dbReference>
<dbReference type="Gene3D" id="2.120.10.30">
    <property type="entry name" value="TolB, C-terminal domain"/>
    <property type="match status" value="2"/>
</dbReference>
<organism evidence="1 2">
    <name type="scientific">Mucilaginibacter robiniae</name>
    <dbReference type="NCBI Taxonomy" id="2728022"/>
    <lineage>
        <taxon>Bacteria</taxon>
        <taxon>Pseudomonadati</taxon>
        <taxon>Bacteroidota</taxon>
        <taxon>Sphingobacteriia</taxon>
        <taxon>Sphingobacteriales</taxon>
        <taxon>Sphingobacteriaceae</taxon>
        <taxon>Mucilaginibacter</taxon>
    </lineage>
</organism>
<dbReference type="InterPro" id="IPR013783">
    <property type="entry name" value="Ig-like_fold"/>
</dbReference>
<dbReference type="EMBL" id="CP051682">
    <property type="protein sequence ID" value="QJD95001.1"/>
    <property type="molecule type" value="Genomic_DNA"/>
</dbReference>
<reference evidence="1 2" key="1">
    <citation type="submission" date="2020-04" db="EMBL/GenBank/DDBJ databases">
        <title>Genome sequencing of novel species.</title>
        <authorList>
            <person name="Heo J."/>
            <person name="Kim S.-J."/>
            <person name="Kim J.-S."/>
            <person name="Hong S.-B."/>
            <person name="Kwon S.-W."/>
        </authorList>
    </citation>
    <scope>NUCLEOTIDE SEQUENCE [LARGE SCALE GENOMIC DNA]</scope>
    <source>
        <strain evidence="1 2">F39-2</strain>
    </source>
</reference>
<dbReference type="Proteomes" id="UP000503278">
    <property type="component" value="Chromosome"/>
</dbReference>
<dbReference type="SUPFAM" id="SSF63829">
    <property type="entry name" value="Calcium-dependent phosphotriesterase"/>
    <property type="match status" value="1"/>
</dbReference>
<proteinExistence type="predicted"/>
<accession>A0A7L5DW78</accession>
<dbReference type="KEGG" id="mrob:HH214_03450"/>
<gene>
    <name evidence="1" type="ORF">HH214_03450</name>
</gene>
<dbReference type="AlphaFoldDB" id="A0A7L5DW78"/>
<evidence type="ECO:0000313" key="1">
    <source>
        <dbReference type="EMBL" id="QJD95001.1"/>
    </source>
</evidence>
<keyword evidence="2" id="KW-1185">Reference proteome</keyword>